<reference evidence="4" key="1">
    <citation type="submission" date="2025-08" db="UniProtKB">
        <authorList>
            <consortium name="RefSeq"/>
        </authorList>
    </citation>
    <scope>IDENTIFICATION</scope>
</reference>
<evidence type="ECO:0000256" key="1">
    <source>
        <dbReference type="SAM" id="Coils"/>
    </source>
</evidence>
<evidence type="ECO:0000313" key="4">
    <source>
        <dbReference type="RefSeq" id="XP_014675554.1"/>
    </source>
</evidence>
<proteinExistence type="predicted"/>
<dbReference type="Proteomes" id="UP000695022">
    <property type="component" value="Unplaced"/>
</dbReference>
<dbReference type="GeneID" id="106815591"/>
<feature type="coiled-coil region" evidence="1">
    <location>
        <begin position="415"/>
        <end position="449"/>
    </location>
</feature>
<name>A0ABM1ETN3_PRICU</name>
<gene>
    <name evidence="4" type="primary">LOC106815591</name>
</gene>
<organism evidence="3 4">
    <name type="scientific">Priapulus caudatus</name>
    <name type="common">Priapulid worm</name>
    <dbReference type="NCBI Taxonomy" id="37621"/>
    <lineage>
        <taxon>Eukaryota</taxon>
        <taxon>Metazoa</taxon>
        <taxon>Ecdysozoa</taxon>
        <taxon>Scalidophora</taxon>
        <taxon>Priapulida</taxon>
        <taxon>Priapulimorpha</taxon>
        <taxon>Priapulimorphida</taxon>
        <taxon>Priapulidae</taxon>
        <taxon>Priapulus</taxon>
    </lineage>
</organism>
<dbReference type="RefSeq" id="XP_014675554.1">
    <property type="nucleotide sequence ID" value="XM_014820068.1"/>
</dbReference>
<sequence length="491" mass="57372">MSRLLFPSKKSDNDSLVKSSGDHCAMMKSSDSRMRRGMGSKISTSFPQNPGKIDTSNIEVEYIKNLQQQIYFLELEVSFLRELANRTSSLHPVMTAEAEKMLSKLRDMQREIDQLRADLRRKDTQLELSEGEKLGLLDKVKVSEDDKTRSKRMMVEEIIDMKKQMEMQRKEMARRDNQISDLQAVVEQKTIALQSSEHKAEVFRNQILQTEDQLNKAKLLVEEKRVEVLRKESSIREMEDKFYSSTVSVQEAATKDLREEIRYVKHKLKEAEMSADQERYLRSKIGDDKASLIKENSSLASQLLELQKTRDLEKTLKDQQEGRRTAEISELVLLRDREKDLQRQVTQLTEQVTDERSKCTKYIDDMGRLERINTSKDIESTSMKTRLTDVEGVKTNIERDVYQLRRDKSVLVDHVAELQQQIKRKDDQILRLKAEMHALQSRISSLTDENQMQRSMQTQKWEEFEKLAEGMKNLSRTMSIQSSRKEKSTPF</sequence>
<keyword evidence="1" id="KW-0175">Coiled coil</keyword>
<feature type="region of interest" description="Disordered" evidence="2">
    <location>
        <begin position="1"/>
        <end position="50"/>
    </location>
</feature>
<evidence type="ECO:0000256" key="2">
    <source>
        <dbReference type="SAM" id="MobiDB-lite"/>
    </source>
</evidence>
<feature type="coiled-coil region" evidence="1">
    <location>
        <begin position="63"/>
        <end position="241"/>
    </location>
</feature>
<accession>A0ABM1ETN3</accession>
<feature type="coiled-coil region" evidence="1">
    <location>
        <begin position="331"/>
        <end position="358"/>
    </location>
</feature>
<protein>
    <submittedName>
        <fullName evidence="4">Intracellular protein transport protein USO1-like isoform X1</fullName>
    </submittedName>
</protein>
<evidence type="ECO:0000313" key="3">
    <source>
        <dbReference type="Proteomes" id="UP000695022"/>
    </source>
</evidence>
<keyword evidence="3" id="KW-1185">Reference proteome</keyword>